<dbReference type="CDD" id="cd21037">
    <property type="entry name" value="MLKL_NTD"/>
    <property type="match status" value="1"/>
</dbReference>
<dbReference type="GO" id="GO:0007166">
    <property type="term" value="P:cell surface receptor signaling pathway"/>
    <property type="evidence" value="ECO:0007669"/>
    <property type="project" value="InterPro"/>
</dbReference>
<dbReference type="PROSITE" id="PS50011">
    <property type="entry name" value="PROTEIN_KINASE_DOM"/>
    <property type="match status" value="1"/>
</dbReference>
<dbReference type="InterPro" id="IPR036537">
    <property type="entry name" value="Adaptor_Cbl_N_dom_sf"/>
</dbReference>
<evidence type="ECO:0000256" key="2">
    <source>
        <dbReference type="ARBA" id="ARBA00022840"/>
    </source>
</evidence>
<gene>
    <name evidence="5" type="ORF">AMORRO_LOCUS4730</name>
</gene>
<dbReference type="GO" id="GO:0005886">
    <property type="term" value="C:plasma membrane"/>
    <property type="evidence" value="ECO:0007669"/>
    <property type="project" value="TreeGrafter"/>
</dbReference>
<evidence type="ECO:0000313" key="5">
    <source>
        <dbReference type="EMBL" id="CAG8532231.1"/>
    </source>
</evidence>
<dbReference type="InterPro" id="IPR011009">
    <property type="entry name" value="Kinase-like_dom_sf"/>
</dbReference>
<dbReference type="InterPro" id="IPR001245">
    <property type="entry name" value="Ser-Thr/Tyr_kinase_cat_dom"/>
</dbReference>
<keyword evidence="6" id="KW-1185">Reference proteome</keyword>
<dbReference type="GO" id="GO:0004713">
    <property type="term" value="F:protein tyrosine kinase activity"/>
    <property type="evidence" value="ECO:0007669"/>
    <property type="project" value="InterPro"/>
</dbReference>
<dbReference type="EMBL" id="CAJVPV010002649">
    <property type="protein sequence ID" value="CAG8532231.1"/>
    <property type="molecule type" value="Genomic_DNA"/>
</dbReference>
<sequence length="413" mass="46453">MSSVSSLIEETPTVLAGASSSMHALGEIGASSNLEMAKNALGVIGAIGDAVQPFLPLISTVTVVISETIRIYENAKHNKNICSSLMDRITAAEAAIKTLERRKRNNEKYFRDQGYYLSFLRFVEIMKKMKQFIGDVSTISGFKKYANASSIKDKFTSLTDEFETIMKELHFATTLFNEEQREIDAEALKSDLKEMTTFLEKIEGGIIDSNNNINTVLKEVQIIKSQLERNSSVGEVKTTYIDPKDLTDPQVGRETDTRGDEKSPIVKKLLNRSTEVACNPKPKKLKDDGSVESQKIKTQLLILGKLKDSPNILKFYGLSEVSGREVMVFEWAEHGSLKEVYERHDISWRSKVQVALDICRGLVFLHTCEILHHDIRCANILMTARLEPKISNFSYARHDSEETTKLKNFIDAV</sequence>
<feature type="domain" description="Protein kinase" evidence="4">
    <location>
        <begin position="222"/>
        <end position="413"/>
    </location>
</feature>
<dbReference type="AlphaFoldDB" id="A0A9N9AJ53"/>
<dbReference type="SMART" id="SM00219">
    <property type="entry name" value="TyrKc"/>
    <property type="match status" value="1"/>
</dbReference>
<dbReference type="Pfam" id="PF07714">
    <property type="entry name" value="PK_Tyr_Ser-Thr"/>
    <property type="match status" value="1"/>
</dbReference>
<dbReference type="InterPro" id="IPR059179">
    <property type="entry name" value="MLKL-like_MCAfunc"/>
</dbReference>
<organism evidence="5 6">
    <name type="scientific">Acaulospora morrowiae</name>
    <dbReference type="NCBI Taxonomy" id="94023"/>
    <lineage>
        <taxon>Eukaryota</taxon>
        <taxon>Fungi</taxon>
        <taxon>Fungi incertae sedis</taxon>
        <taxon>Mucoromycota</taxon>
        <taxon>Glomeromycotina</taxon>
        <taxon>Glomeromycetes</taxon>
        <taxon>Diversisporales</taxon>
        <taxon>Acaulosporaceae</taxon>
        <taxon>Acaulospora</taxon>
    </lineage>
</organism>
<dbReference type="Gene3D" id="1.20.930.20">
    <property type="entry name" value="Adaptor protein Cbl, N-terminal domain"/>
    <property type="match status" value="1"/>
</dbReference>
<name>A0A9N9AJ53_9GLOM</name>
<protein>
    <submittedName>
        <fullName evidence="5">1224_t:CDS:1</fullName>
    </submittedName>
</protein>
<evidence type="ECO:0000256" key="3">
    <source>
        <dbReference type="SAM" id="MobiDB-lite"/>
    </source>
</evidence>
<dbReference type="Proteomes" id="UP000789342">
    <property type="component" value="Unassembled WGS sequence"/>
</dbReference>
<accession>A0A9N9AJ53</accession>
<dbReference type="OrthoDB" id="2314769at2759"/>
<feature type="region of interest" description="Disordered" evidence="3">
    <location>
        <begin position="243"/>
        <end position="262"/>
    </location>
</feature>
<dbReference type="PANTHER" id="PTHR27001:SF931">
    <property type="entry name" value="OS11G0664100 PROTEIN"/>
    <property type="match status" value="1"/>
</dbReference>
<dbReference type="InterPro" id="IPR000719">
    <property type="entry name" value="Prot_kinase_dom"/>
</dbReference>
<feature type="non-terminal residue" evidence="5">
    <location>
        <position position="1"/>
    </location>
</feature>
<dbReference type="InterPro" id="IPR008266">
    <property type="entry name" value="Tyr_kinase_AS"/>
</dbReference>
<proteinExistence type="predicted"/>
<keyword evidence="1" id="KW-0547">Nucleotide-binding</keyword>
<dbReference type="SUPFAM" id="SSF56112">
    <property type="entry name" value="Protein kinase-like (PK-like)"/>
    <property type="match status" value="1"/>
</dbReference>
<dbReference type="PANTHER" id="PTHR27001">
    <property type="entry name" value="OS01G0253100 PROTEIN"/>
    <property type="match status" value="1"/>
</dbReference>
<keyword evidence="2" id="KW-0067">ATP-binding</keyword>
<comment type="caution">
    <text evidence="5">The sequence shown here is derived from an EMBL/GenBank/DDBJ whole genome shotgun (WGS) entry which is preliminary data.</text>
</comment>
<dbReference type="InterPro" id="IPR020635">
    <property type="entry name" value="Tyr_kinase_cat_dom"/>
</dbReference>
<evidence type="ECO:0000259" key="4">
    <source>
        <dbReference type="PROSITE" id="PS50011"/>
    </source>
</evidence>
<reference evidence="5" key="1">
    <citation type="submission" date="2021-06" db="EMBL/GenBank/DDBJ databases">
        <authorList>
            <person name="Kallberg Y."/>
            <person name="Tangrot J."/>
            <person name="Rosling A."/>
        </authorList>
    </citation>
    <scope>NUCLEOTIDE SEQUENCE</scope>
    <source>
        <strain evidence="5">CL551</strain>
    </source>
</reference>
<dbReference type="GO" id="GO:0005524">
    <property type="term" value="F:ATP binding"/>
    <property type="evidence" value="ECO:0007669"/>
    <property type="project" value="UniProtKB-KW"/>
</dbReference>
<dbReference type="Gene3D" id="1.10.510.10">
    <property type="entry name" value="Transferase(Phosphotransferase) domain 1"/>
    <property type="match status" value="1"/>
</dbReference>
<dbReference type="PROSITE" id="PS00109">
    <property type="entry name" value="PROTEIN_KINASE_TYR"/>
    <property type="match status" value="1"/>
</dbReference>
<evidence type="ECO:0000313" key="6">
    <source>
        <dbReference type="Proteomes" id="UP000789342"/>
    </source>
</evidence>
<evidence type="ECO:0000256" key="1">
    <source>
        <dbReference type="ARBA" id="ARBA00022741"/>
    </source>
</evidence>